<accession>A0AAE0MDR1</accession>
<comment type="caution">
    <text evidence="1">The sequence shown here is derived from an EMBL/GenBank/DDBJ whole genome shotgun (WGS) entry which is preliminary data.</text>
</comment>
<name>A0AAE0MDR1_9PEZI</name>
<protein>
    <submittedName>
        <fullName evidence="1">Uncharacterized protein</fullName>
    </submittedName>
</protein>
<organism evidence="1 2">
    <name type="scientific">Cercophora scortea</name>
    <dbReference type="NCBI Taxonomy" id="314031"/>
    <lineage>
        <taxon>Eukaryota</taxon>
        <taxon>Fungi</taxon>
        <taxon>Dikarya</taxon>
        <taxon>Ascomycota</taxon>
        <taxon>Pezizomycotina</taxon>
        <taxon>Sordariomycetes</taxon>
        <taxon>Sordariomycetidae</taxon>
        <taxon>Sordariales</taxon>
        <taxon>Lasiosphaeriaceae</taxon>
        <taxon>Cercophora</taxon>
    </lineage>
</organism>
<dbReference type="AlphaFoldDB" id="A0AAE0MDR1"/>
<reference evidence="1" key="1">
    <citation type="journal article" date="2023" name="Mol. Phylogenet. Evol.">
        <title>Genome-scale phylogeny and comparative genomics of the fungal order Sordariales.</title>
        <authorList>
            <person name="Hensen N."/>
            <person name="Bonometti L."/>
            <person name="Westerberg I."/>
            <person name="Brannstrom I.O."/>
            <person name="Guillou S."/>
            <person name="Cros-Aarteil S."/>
            <person name="Calhoun S."/>
            <person name="Haridas S."/>
            <person name="Kuo A."/>
            <person name="Mondo S."/>
            <person name="Pangilinan J."/>
            <person name="Riley R."/>
            <person name="LaButti K."/>
            <person name="Andreopoulos B."/>
            <person name="Lipzen A."/>
            <person name="Chen C."/>
            <person name="Yan M."/>
            <person name="Daum C."/>
            <person name="Ng V."/>
            <person name="Clum A."/>
            <person name="Steindorff A."/>
            <person name="Ohm R.A."/>
            <person name="Martin F."/>
            <person name="Silar P."/>
            <person name="Natvig D.O."/>
            <person name="Lalanne C."/>
            <person name="Gautier V."/>
            <person name="Ament-Velasquez S.L."/>
            <person name="Kruys A."/>
            <person name="Hutchinson M.I."/>
            <person name="Powell A.J."/>
            <person name="Barry K."/>
            <person name="Miller A.N."/>
            <person name="Grigoriev I.V."/>
            <person name="Debuchy R."/>
            <person name="Gladieux P."/>
            <person name="Hiltunen Thoren M."/>
            <person name="Johannesson H."/>
        </authorList>
    </citation>
    <scope>NUCLEOTIDE SEQUENCE</scope>
    <source>
        <strain evidence="1">SMH4131-1</strain>
    </source>
</reference>
<gene>
    <name evidence="1" type="ORF">B0T19DRAFT_159296</name>
</gene>
<reference evidence="1" key="2">
    <citation type="submission" date="2023-06" db="EMBL/GenBank/DDBJ databases">
        <authorList>
            <consortium name="Lawrence Berkeley National Laboratory"/>
            <person name="Haridas S."/>
            <person name="Hensen N."/>
            <person name="Bonometti L."/>
            <person name="Westerberg I."/>
            <person name="Brannstrom I.O."/>
            <person name="Guillou S."/>
            <person name="Cros-Aarteil S."/>
            <person name="Calhoun S."/>
            <person name="Kuo A."/>
            <person name="Mondo S."/>
            <person name="Pangilinan J."/>
            <person name="Riley R."/>
            <person name="Labutti K."/>
            <person name="Andreopoulos B."/>
            <person name="Lipzen A."/>
            <person name="Chen C."/>
            <person name="Yanf M."/>
            <person name="Daum C."/>
            <person name="Ng V."/>
            <person name="Clum A."/>
            <person name="Steindorff A."/>
            <person name="Ohm R."/>
            <person name="Martin F."/>
            <person name="Silar P."/>
            <person name="Natvig D."/>
            <person name="Lalanne C."/>
            <person name="Gautier V."/>
            <person name="Ament-Velasquez S.L."/>
            <person name="Kruys A."/>
            <person name="Hutchinson M.I."/>
            <person name="Powell A.J."/>
            <person name="Barry K."/>
            <person name="Miller A.N."/>
            <person name="Grigoriev I.V."/>
            <person name="Debuchy R."/>
            <person name="Gladieux P."/>
            <person name="Thoren M.H."/>
            <person name="Johannesson H."/>
        </authorList>
    </citation>
    <scope>NUCLEOTIDE SEQUENCE</scope>
    <source>
        <strain evidence="1">SMH4131-1</strain>
    </source>
</reference>
<evidence type="ECO:0000313" key="1">
    <source>
        <dbReference type="EMBL" id="KAK3327319.1"/>
    </source>
</evidence>
<evidence type="ECO:0000313" key="2">
    <source>
        <dbReference type="Proteomes" id="UP001286456"/>
    </source>
</evidence>
<proteinExistence type="predicted"/>
<dbReference type="EMBL" id="JAUEPO010000003">
    <property type="protein sequence ID" value="KAK3327319.1"/>
    <property type="molecule type" value="Genomic_DNA"/>
</dbReference>
<dbReference type="Proteomes" id="UP001286456">
    <property type="component" value="Unassembled WGS sequence"/>
</dbReference>
<keyword evidence="2" id="KW-1185">Reference proteome</keyword>
<sequence>MVDGRMRAPQHELFFPMDGGFFLFLPGRMDGFGSDFRGASLARLTLWESWNAGHADGGVFIQLESHLLWQGKSFGLGLLFSFGGTLQSTVFLLLAYVCAYTPWSCPSPCAGCCLPWACTHMTRQSRPHGDLGDQWPNWGWLSDWEGKTRQQRLDIGSLQGSSVS</sequence>